<keyword evidence="2" id="KW-0418">Kinase</keyword>
<keyword evidence="3" id="KW-1185">Reference proteome</keyword>
<protein>
    <submittedName>
        <fullName evidence="2">ABC1 atypical kinase-like domain</fullName>
    </submittedName>
</protein>
<reference evidence="2 3" key="1">
    <citation type="submission" date="2023-12" db="EMBL/GenBank/DDBJ databases">
        <title>A high-quality genome assembly for Dillenia turbinata (Dilleniales).</title>
        <authorList>
            <person name="Chanderbali A."/>
        </authorList>
    </citation>
    <scope>NUCLEOTIDE SEQUENCE [LARGE SCALE GENOMIC DNA]</scope>
    <source>
        <strain evidence="2">LSX21</strain>
        <tissue evidence="2">Leaf</tissue>
    </source>
</reference>
<dbReference type="PANTHER" id="PTHR45890:SF7">
    <property type="entry name" value="OS07G0558000 PROTEIN"/>
    <property type="match status" value="1"/>
</dbReference>
<dbReference type="GO" id="GO:0016301">
    <property type="term" value="F:kinase activity"/>
    <property type="evidence" value="ECO:0007669"/>
    <property type="project" value="UniProtKB-KW"/>
</dbReference>
<dbReference type="Pfam" id="PF03109">
    <property type="entry name" value="ABC1"/>
    <property type="match status" value="1"/>
</dbReference>
<dbReference type="InterPro" id="IPR052402">
    <property type="entry name" value="ADCK_kinase"/>
</dbReference>
<sequence>MPSVVVKLYSIFHSGAFVSRSGNSVANDFFGRRIAKLCNLIVLAVGCHPPLENKQNFIHADMHPGNILVRVGHGKASQKLLFKSRPHVVFVDVGMTTEISQKDRLTLLEFFKAVTLRDGQTAAQGTIQLSKRQNCPNPEAFIKKGLPSVMPVFLRKLGTIDLCGVLVIVLYLRTCWTYGQAVGFRSLNQSHATAIYSLAAKCTFFCVQCSHRLVVFESSALSSTTFSGHDFTSFSQICWSKEEELKFATYMIDTTISNCLTRRNRRFLEAMQLLFCLNPSHDKGKFKMMQSQFFWSMSRKHVNIVSSSSSIVLSSSSFCLKMHEGALVISAKLLKINPECYTTWKCKKLAVQHLSHSESNPKKMHERKAIVKFIDSGYLTNLDRSTLSKISSLGHGIIVNGFLLGHSLVDYEVWLLQNFQTADPQNFQTRHVGLKGLPSVMPVFLRKLGTIDLCGVLVIVLYLRTCWTYGQAVGFRSLNQSHATAIYSLAAKCTFFCVQCSHRLVVFESSALSSTTFSGHDFTSFSQICWSKEEELKFATYMIDTTISNCLTRHNRRFLEAMQLLFCLNPSHDKGKFKMMQSQFFWSMSRKHVNIVSSSSSIVLSSSSFCLKMHEGALVISAKLLKINPECYTTWKCKKLAVQHLSHSESNPKKMHERKAIVKFIDSGYLTNLDRSTLSKISSLGHGIIVNGFLLGHSLVDYEIWLLQNFQTADPQNFQTRHVGLVHGRVEYLVICVGEVHWFPPLCIIVIVWKLGIPLYDSSAALVCFLSFPEELNALCALGQS</sequence>
<dbReference type="Proteomes" id="UP001370490">
    <property type="component" value="Unassembled WGS sequence"/>
</dbReference>
<organism evidence="2 3">
    <name type="scientific">Dillenia turbinata</name>
    <dbReference type="NCBI Taxonomy" id="194707"/>
    <lineage>
        <taxon>Eukaryota</taxon>
        <taxon>Viridiplantae</taxon>
        <taxon>Streptophyta</taxon>
        <taxon>Embryophyta</taxon>
        <taxon>Tracheophyta</taxon>
        <taxon>Spermatophyta</taxon>
        <taxon>Magnoliopsida</taxon>
        <taxon>eudicotyledons</taxon>
        <taxon>Gunneridae</taxon>
        <taxon>Pentapetalae</taxon>
        <taxon>Dilleniales</taxon>
        <taxon>Dilleniaceae</taxon>
        <taxon>Dillenia</taxon>
    </lineage>
</organism>
<dbReference type="SUPFAM" id="SSF48439">
    <property type="entry name" value="Protein prenylyltransferase"/>
    <property type="match status" value="2"/>
</dbReference>
<dbReference type="InterPro" id="IPR004147">
    <property type="entry name" value="ABC1_dom"/>
</dbReference>
<evidence type="ECO:0000259" key="1">
    <source>
        <dbReference type="Pfam" id="PF03109"/>
    </source>
</evidence>
<gene>
    <name evidence="2" type="ORF">RJ641_015591</name>
</gene>
<evidence type="ECO:0000313" key="3">
    <source>
        <dbReference type="Proteomes" id="UP001370490"/>
    </source>
</evidence>
<dbReference type="AlphaFoldDB" id="A0AAN8UZA0"/>
<feature type="domain" description="ABC1 atypical kinase-like" evidence="1">
    <location>
        <begin position="54"/>
        <end position="123"/>
    </location>
</feature>
<dbReference type="EMBL" id="JBAMMX010000021">
    <property type="protein sequence ID" value="KAK6919687.1"/>
    <property type="molecule type" value="Genomic_DNA"/>
</dbReference>
<name>A0AAN8UZA0_9MAGN</name>
<comment type="caution">
    <text evidence="2">The sequence shown here is derived from an EMBL/GenBank/DDBJ whole genome shotgun (WGS) entry which is preliminary data.</text>
</comment>
<proteinExistence type="predicted"/>
<accession>A0AAN8UZA0</accession>
<keyword evidence="2" id="KW-0808">Transferase</keyword>
<evidence type="ECO:0000313" key="2">
    <source>
        <dbReference type="EMBL" id="KAK6919687.1"/>
    </source>
</evidence>
<dbReference type="PANTHER" id="PTHR45890">
    <property type="entry name" value="AARF DOMAIN CONTAINING KINASE 2 (PREDICTED)"/>
    <property type="match status" value="1"/>
</dbReference>